<gene>
    <name evidence="8" type="ORF">LCGC14_1328070</name>
</gene>
<dbReference type="InterPro" id="IPR025847">
    <property type="entry name" value="MEDS_domain"/>
</dbReference>
<keyword evidence="2" id="KW-0808">Transferase</keyword>
<keyword evidence="5" id="KW-0067">ATP-binding</keyword>
<dbReference type="GO" id="GO:0000155">
    <property type="term" value="F:phosphorelay sensor kinase activity"/>
    <property type="evidence" value="ECO:0007669"/>
    <property type="project" value="InterPro"/>
</dbReference>
<dbReference type="InterPro" id="IPR003594">
    <property type="entry name" value="HATPase_dom"/>
</dbReference>
<keyword evidence="4" id="KW-0418">Kinase</keyword>
<keyword evidence="3" id="KW-0547">Nucleotide-binding</keyword>
<dbReference type="GO" id="GO:0005524">
    <property type="term" value="F:ATP binding"/>
    <property type="evidence" value="ECO:0007669"/>
    <property type="project" value="UniProtKB-KW"/>
</dbReference>
<evidence type="ECO:0000256" key="3">
    <source>
        <dbReference type="ARBA" id="ARBA00022741"/>
    </source>
</evidence>
<evidence type="ECO:0000259" key="7">
    <source>
        <dbReference type="PROSITE" id="PS50109"/>
    </source>
</evidence>
<evidence type="ECO:0000313" key="8">
    <source>
        <dbReference type="EMBL" id="KKM81607.1"/>
    </source>
</evidence>
<dbReference type="Pfam" id="PF02518">
    <property type="entry name" value="HATPase_c"/>
    <property type="match status" value="1"/>
</dbReference>
<name>A0A0F9NJV6_9ZZZZ</name>
<dbReference type="PANTHER" id="PTHR43065:SF46">
    <property type="entry name" value="C4-DICARBOXYLATE TRANSPORT SENSOR PROTEIN DCTB"/>
    <property type="match status" value="1"/>
</dbReference>
<evidence type="ECO:0000256" key="4">
    <source>
        <dbReference type="ARBA" id="ARBA00022777"/>
    </source>
</evidence>
<dbReference type="PRINTS" id="PR00344">
    <property type="entry name" value="BCTRLSENSOR"/>
</dbReference>
<dbReference type="InterPro" id="IPR004358">
    <property type="entry name" value="Sig_transdc_His_kin-like_C"/>
</dbReference>
<organism evidence="8">
    <name type="scientific">marine sediment metagenome</name>
    <dbReference type="NCBI Taxonomy" id="412755"/>
    <lineage>
        <taxon>unclassified sequences</taxon>
        <taxon>metagenomes</taxon>
        <taxon>ecological metagenomes</taxon>
    </lineage>
</organism>
<dbReference type="EMBL" id="LAZR01007994">
    <property type="protein sequence ID" value="KKM81607.1"/>
    <property type="molecule type" value="Genomic_DNA"/>
</dbReference>
<reference evidence="8" key="1">
    <citation type="journal article" date="2015" name="Nature">
        <title>Complex archaea that bridge the gap between prokaryotes and eukaryotes.</title>
        <authorList>
            <person name="Spang A."/>
            <person name="Saw J.H."/>
            <person name="Jorgensen S.L."/>
            <person name="Zaremba-Niedzwiedzka K."/>
            <person name="Martijn J."/>
            <person name="Lind A.E."/>
            <person name="van Eijk R."/>
            <person name="Schleper C."/>
            <person name="Guy L."/>
            <person name="Ettema T.J."/>
        </authorList>
    </citation>
    <scope>NUCLEOTIDE SEQUENCE</scope>
</reference>
<comment type="caution">
    <text evidence="8">The sequence shown here is derived from an EMBL/GenBank/DDBJ whole genome shotgun (WGS) entry which is preliminary data.</text>
</comment>
<dbReference type="PROSITE" id="PS50109">
    <property type="entry name" value="HIS_KIN"/>
    <property type="match status" value="1"/>
</dbReference>
<evidence type="ECO:0000256" key="5">
    <source>
        <dbReference type="ARBA" id="ARBA00022840"/>
    </source>
</evidence>
<dbReference type="Gene3D" id="1.10.287.130">
    <property type="match status" value="1"/>
</dbReference>
<dbReference type="SMART" id="SM00387">
    <property type="entry name" value="HATPase_c"/>
    <property type="match status" value="1"/>
</dbReference>
<accession>A0A0F9NJV6</accession>
<dbReference type="InterPro" id="IPR003661">
    <property type="entry name" value="HisK_dim/P_dom"/>
</dbReference>
<keyword evidence="1" id="KW-0597">Phosphoprotein</keyword>
<evidence type="ECO:0000256" key="2">
    <source>
        <dbReference type="ARBA" id="ARBA00022679"/>
    </source>
</evidence>
<keyword evidence="6" id="KW-0902">Two-component regulatory system</keyword>
<dbReference type="InterPro" id="IPR036097">
    <property type="entry name" value="HisK_dim/P_sf"/>
</dbReference>
<dbReference type="SUPFAM" id="SSF55874">
    <property type="entry name" value="ATPase domain of HSP90 chaperone/DNA topoisomerase II/histidine kinase"/>
    <property type="match status" value="1"/>
</dbReference>
<evidence type="ECO:0000256" key="1">
    <source>
        <dbReference type="ARBA" id="ARBA00022553"/>
    </source>
</evidence>
<dbReference type="Pfam" id="PF14417">
    <property type="entry name" value="MEDS"/>
    <property type="match status" value="1"/>
</dbReference>
<protein>
    <recommendedName>
        <fullName evidence="7">Histidine kinase domain-containing protein</fullName>
    </recommendedName>
</protein>
<dbReference type="Gene3D" id="3.30.565.10">
    <property type="entry name" value="Histidine kinase-like ATPase, C-terminal domain"/>
    <property type="match status" value="1"/>
</dbReference>
<dbReference type="InterPro" id="IPR036890">
    <property type="entry name" value="HATPase_C_sf"/>
</dbReference>
<evidence type="ECO:0000256" key="6">
    <source>
        <dbReference type="ARBA" id="ARBA00023012"/>
    </source>
</evidence>
<dbReference type="PANTHER" id="PTHR43065">
    <property type="entry name" value="SENSOR HISTIDINE KINASE"/>
    <property type="match status" value="1"/>
</dbReference>
<proteinExistence type="predicted"/>
<dbReference type="InterPro" id="IPR005467">
    <property type="entry name" value="His_kinase_dom"/>
</dbReference>
<dbReference type="SUPFAM" id="SSF47384">
    <property type="entry name" value="Homodimeric domain of signal transducing histidine kinase"/>
    <property type="match status" value="1"/>
</dbReference>
<sequence length="451" mass="51027">MAIEEKVNHNSLVLERLSFGTHFCYLYDNKSDLLDVLVSFFKSGLENNECCIWVISVDLSKKEVVESLRKEVKNLDSYLSKNQLNLFEYDEWYKESSTFIAKDVINGWLKNLNDALKKGFKGLRITGDVKLLDMEELESFVEYEIQMNSVFETEKIIAICTYPVGIYNKFQLLDIASSHQFVLTKTSGDLKIINNASRNLAIKETEIIKDRLQKLQNLENLGLLSQGLIHDFNNFLAIIKGNAELAQINLESGENISRFLQEICDSVTNASEIIREISEFGVSNGTKKKTTDVNKSITRLMELLRPTLSSNIKIEKDLSSSLNKIEINSRKLAQILINLVQNARDAMPDGGTITIKTKNHLIANNLELERFSLKAGKYITISIKDTGIGMDKEIQKRLFDPFFTTKGSENGTGLGLPMVEHYIIESNGAITVKSQLYEGSRFTIYLPASEK</sequence>
<dbReference type="AlphaFoldDB" id="A0A0F9NJV6"/>
<dbReference type="CDD" id="cd00082">
    <property type="entry name" value="HisKA"/>
    <property type="match status" value="1"/>
</dbReference>
<feature type="domain" description="Histidine kinase" evidence="7">
    <location>
        <begin position="227"/>
        <end position="450"/>
    </location>
</feature>